<evidence type="ECO:0000313" key="1">
    <source>
        <dbReference type="EMBL" id="EQD33414.1"/>
    </source>
</evidence>
<name>T0ZXJ7_9ZZZZ</name>
<feature type="non-terminal residue" evidence="1">
    <location>
        <position position="1"/>
    </location>
</feature>
<dbReference type="PANTHER" id="PTHR36154:SF1">
    <property type="entry name" value="DNA-BINDING TRANSCRIPTIONAL ACTIVATOR ALPA"/>
    <property type="match status" value="1"/>
</dbReference>
<organism evidence="1">
    <name type="scientific">mine drainage metagenome</name>
    <dbReference type="NCBI Taxonomy" id="410659"/>
    <lineage>
        <taxon>unclassified sequences</taxon>
        <taxon>metagenomes</taxon>
        <taxon>ecological metagenomes</taxon>
    </lineage>
</organism>
<dbReference type="InterPro" id="IPR052931">
    <property type="entry name" value="Prophage_regulatory_activator"/>
</dbReference>
<dbReference type="Pfam" id="PF05930">
    <property type="entry name" value="Phage_AlpA"/>
    <property type="match status" value="1"/>
</dbReference>
<comment type="caution">
    <text evidence="1">The sequence shown here is derived from an EMBL/GenBank/DDBJ whole genome shotgun (WGS) entry which is preliminary data.</text>
</comment>
<dbReference type="AlphaFoldDB" id="T0ZXJ7"/>
<dbReference type="InterPro" id="IPR010260">
    <property type="entry name" value="AlpA"/>
</dbReference>
<reference evidence="1" key="2">
    <citation type="journal article" date="2014" name="ISME J.">
        <title>Microbial stratification in low pH oxic and suboxic macroscopic growths along an acid mine drainage.</title>
        <authorList>
            <person name="Mendez-Garcia C."/>
            <person name="Mesa V."/>
            <person name="Sprenger R.R."/>
            <person name="Richter M."/>
            <person name="Diez M.S."/>
            <person name="Solano J."/>
            <person name="Bargiela R."/>
            <person name="Golyshina O.V."/>
            <person name="Manteca A."/>
            <person name="Ramos J.L."/>
            <person name="Gallego J.R."/>
            <person name="Llorente I."/>
            <person name="Martins Dos Santos V.A."/>
            <person name="Jensen O.N."/>
            <person name="Pelaez A.I."/>
            <person name="Sanchez J."/>
            <person name="Ferrer M."/>
        </authorList>
    </citation>
    <scope>NUCLEOTIDE SEQUENCE</scope>
</reference>
<dbReference type="PANTHER" id="PTHR36154">
    <property type="entry name" value="DNA-BINDING TRANSCRIPTIONAL ACTIVATOR ALPA"/>
    <property type="match status" value="1"/>
</dbReference>
<protein>
    <submittedName>
        <fullName evidence="1">Prophage CP4-57 regulatory</fullName>
    </submittedName>
</protein>
<dbReference type="EMBL" id="AUZZ01009522">
    <property type="protein sequence ID" value="EQD33414.1"/>
    <property type="molecule type" value="Genomic_DNA"/>
</dbReference>
<dbReference type="Gene3D" id="1.10.238.160">
    <property type="match status" value="1"/>
</dbReference>
<accession>T0ZXJ7</accession>
<sequence length="74" mass="8209">PCGIGIINMSTRLLRRDEVEHQTGLRRSTLYDAIRAGTFPRPVPLTATARAWRSDEVEAWIAAKIAARDQGHAP</sequence>
<gene>
    <name evidence="1" type="ORF">B2A_13160</name>
</gene>
<reference evidence="1" key="1">
    <citation type="submission" date="2013-08" db="EMBL/GenBank/DDBJ databases">
        <authorList>
            <person name="Mendez C."/>
            <person name="Richter M."/>
            <person name="Ferrer M."/>
            <person name="Sanchez J."/>
        </authorList>
    </citation>
    <scope>NUCLEOTIDE SEQUENCE</scope>
</reference>
<proteinExistence type="predicted"/>